<dbReference type="InterPro" id="IPR007259">
    <property type="entry name" value="GCP"/>
</dbReference>
<dbReference type="InterPro" id="IPR042241">
    <property type="entry name" value="GCP_C_sf"/>
</dbReference>
<comment type="caution">
    <text evidence="10">The sequence shown here is derived from an EMBL/GenBank/DDBJ whole genome shotgun (WGS) entry which is preliminary data.</text>
</comment>
<dbReference type="GO" id="GO:0043015">
    <property type="term" value="F:gamma-tubulin binding"/>
    <property type="evidence" value="ECO:0007669"/>
    <property type="project" value="InterPro"/>
</dbReference>
<dbReference type="Pfam" id="PF04130">
    <property type="entry name" value="GCP_C_terminal"/>
    <property type="match status" value="1"/>
</dbReference>
<dbReference type="EMBL" id="MU853756">
    <property type="protein sequence ID" value="KAK3945174.1"/>
    <property type="molecule type" value="Genomic_DNA"/>
</dbReference>
<dbReference type="GO" id="GO:0005874">
    <property type="term" value="C:microtubule"/>
    <property type="evidence" value="ECO:0007669"/>
    <property type="project" value="UniProtKB-KW"/>
</dbReference>
<gene>
    <name evidence="10" type="ORF">QBC46DRAFT_350076</name>
</gene>
<evidence type="ECO:0000313" key="11">
    <source>
        <dbReference type="Proteomes" id="UP001303473"/>
    </source>
</evidence>
<evidence type="ECO:0000256" key="5">
    <source>
        <dbReference type="RuleBase" id="RU363050"/>
    </source>
</evidence>
<evidence type="ECO:0000256" key="4">
    <source>
        <dbReference type="ARBA" id="ARBA00023212"/>
    </source>
</evidence>
<dbReference type="GO" id="GO:0051321">
    <property type="term" value="P:meiotic cell cycle"/>
    <property type="evidence" value="ECO:0007669"/>
    <property type="project" value="TreeGrafter"/>
</dbReference>
<dbReference type="GO" id="GO:0051011">
    <property type="term" value="F:microtubule minus-end binding"/>
    <property type="evidence" value="ECO:0007669"/>
    <property type="project" value="TreeGrafter"/>
</dbReference>
<dbReference type="Pfam" id="PF14609">
    <property type="entry name" value="GCP5-Mod21_N"/>
    <property type="match status" value="1"/>
</dbReference>
<feature type="domain" description="Gamma tubulin complex component C-terminal" evidence="7">
    <location>
        <begin position="545"/>
        <end position="875"/>
    </location>
</feature>
<comment type="similarity">
    <text evidence="1 5">Belongs to the TUBGCP family.</text>
</comment>
<dbReference type="InterPro" id="IPR059169">
    <property type="entry name" value="GCP5_N_ext"/>
</dbReference>
<comment type="subcellular location">
    <subcellularLocation>
        <location evidence="5">Cytoplasm</location>
        <location evidence="5">Cytoskeleton</location>
        <location evidence="5">Microtubule organizing center</location>
    </subcellularLocation>
</comment>
<keyword evidence="3 5" id="KW-0493">Microtubule</keyword>
<reference evidence="11" key="1">
    <citation type="journal article" date="2023" name="Mol. Phylogenet. Evol.">
        <title>Genome-scale phylogeny and comparative genomics of the fungal order Sordariales.</title>
        <authorList>
            <person name="Hensen N."/>
            <person name="Bonometti L."/>
            <person name="Westerberg I."/>
            <person name="Brannstrom I.O."/>
            <person name="Guillou S."/>
            <person name="Cros-Aarteil S."/>
            <person name="Calhoun S."/>
            <person name="Haridas S."/>
            <person name="Kuo A."/>
            <person name="Mondo S."/>
            <person name="Pangilinan J."/>
            <person name="Riley R."/>
            <person name="LaButti K."/>
            <person name="Andreopoulos B."/>
            <person name="Lipzen A."/>
            <person name="Chen C."/>
            <person name="Yan M."/>
            <person name="Daum C."/>
            <person name="Ng V."/>
            <person name="Clum A."/>
            <person name="Steindorff A."/>
            <person name="Ohm R.A."/>
            <person name="Martin F."/>
            <person name="Silar P."/>
            <person name="Natvig D.O."/>
            <person name="Lalanne C."/>
            <person name="Gautier V."/>
            <person name="Ament-Velasquez S.L."/>
            <person name="Kruys A."/>
            <person name="Hutchinson M.I."/>
            <person name="Powell A.J."/>
            <person name="Barry K."/>
            <person name="Miller A.N."/>
            <person name="Grigoriev I.V."/>
            <person name="Debuchy R."/>
            <person name="Gladieux P."/>
            <person name="Hiltunen Thoren M."/>
            <person name="Johannesson H."/>
        </authorList>
    </citation>
    <scope>NUCLEOTIDE SEQUENCE [LARGE SCALE GENOMIC DNA]</scope>
    <source>
        <strain evidence="11">CBS 340.73</strain>
    </source>
</reference>
<evidence type="ECO:0000256" key="6">
    <source>
        <dbReference type="SAM" id="MobiDB-lite"/>
    </source>
</evidence>
<dbReference type="GO" id="GO:0007020">
    <property type="term" value="P:microtubule nucleation"/>
    <property type="evidence" value="ECO:0007669"/>
    <property type="project" value="InterPro"/>
</dbReference>
<dbReference type="GO" id="GO:0051225">
    <property type="term" value="P:spindle assembly"/>
    <property type="evidence" value="ECO:0007669"/>
    <property type="project" value="TreeGrafter"/>
</dbReference>
<keyword evidence="11" id="KW-1185">Reference proteome</keyword>
<name>A0AAN6NG54_9PEZI</name>
<feature type="domain" description="Gamma-Tubulin ring complex non-core subunit mod21 N-terminal" evidence="8">
    <location>
        <begin position="67"/>
        <end position="159"/>
    </location>
</feature>
<sequence length="899" mass="101766">MAYLAQLGAVTDELIAAIVPLTKTEQAKLNSYHESALRNLKYAHHFPRANQFEVEDHLNGLEERFRVVGRDALADAFKKRLDALEPHRNRWTPDILHFILELSDQPAQKSQLSDLDLLFQTEDAGPKLTWQEIAKEDGWYEEDRLLWRNTNYAPSSSDEDEYEDIRPGSSSAESTEGTASSSADEHQHRTAQDLIFVSNGATLLKQVEESQAWRHSDGEHRQRKTPISSIQLLREVLFMLGGLETTLFDLKCDPVADYQLAGVSWDTHKALVTSFAECGRNIAPLRKFITGKEPIPLLQVFQDAVQKALRTFDQNLVSIQGRFVAIKGDVVVSLMNILVELKPSLVPLYALSNIVRQLQEERNPHAFRYLELLYDAVGSAQLEGSDAAYRLLGGIFFDCFQVYLQPIRLWMEEGKLLPGDRTFFVSESPTKIPLHQIWNSQFNLLRTPEGTLHAPRFLQPAIHRIFTTGKSIVVLKYLKQHESVREQRQSGTEPQMDFGTICCSDSLEFAPFSELFSTAFDVWIQSKHHTASSTLRGLLFRSYGLSQSLDALQSVYLGCDGSLTDMFTSALFRHLDSLSGGWRDRFTLTEIVQDSFSARIDSHRLSAHLIESHKGLVHSAVASRSSVRVSLPAICLRYRLNWPVQLVIPDDAISQYQTIFTFLLQVRRATSILLKHPLKRSNPTGEGVGRYHLLRAKLLWFCNAILTYLTSLVLLPNTVRLREGLAGAVDVDDMIAVHSDFTSRIISDSLLETKLEPIKECVLDLFDLAIKLEDAQRAEMARQQEEEQEISRLSAVSSPARTPFRSPAKPKSSPQKTPRRRVDSSDEEDDQDEELEASMLKRRADKSYAQVLREIHTDFERHLRFVTGGLRGVARASRDEGAAGKWDLLAEMLEVGIRE</sequence>
<organism evidence="10 11">
    <name type="scientific">Diplogelasinospora grovesii</name>
    <dbReference type="NCBI Taxonomy" id="303347"/>
    <lineage>
        <taxon>Eukaryota</taxon>
        <taxon>Fungi</taxon>
        <taxon>Dikarya</taxon>
        <taxon>Ascomycota</taxon>
        <taxon>Pezizomycotina</taxon>
        <taxon>Sordariomycetes</taxon>
        <taxon>Sordariomycetidae</taxon>
        <taxon>Sordariales</taxon>
        <taxon>Diplogelasinosporaceae</taxon>
        <taxon>Diplogelasinospora</taxon>
    </lineage>
</organism>
<feature type="compositionally biased region" description="Low complexity" evidence="6">
    <location>
        <begin position="168"/>
        <end position="182"/>
    </location>
</feature>
<dbReference type="InterPro" id="IPR032797">
    <property type="entry name" value="Mod21_N"/>
</dbReference>
<feature type="region of interest" description="Disordered" evidence="6">
    <location>
        <begin position="151"/>
        <end position="186"/>
    </location>
</feature>
<feature type="compositionally biased region" description="Acidic residues" evidence="6">
    <location>
        <begin position="825"/>
        <end position="834"/>
    </location>
</feature>
<feature type="region of interest" description="Disordered" evidence="6">
    <location>
        <begin position="780"/>
        <end position="834"/>
    </location>
</feature>
<dbReference type="InterPro" id="IPR040457">
    <property type="entry name" value="GCP_C"/>
</dbReference>
<dbReference type="AlphaFoldDB" id="A0AAN6NG54"/>
<evidence type="ECO:0000256" key="3">
    <source>
        <dbReference type="ARBA" id="ARBA00022701"/>
    </source>
</evidence>
<evidence type="ECO:0000256" key="1">
    <source>
        <dbReference type="ARBA" id="ARBA00010337"/>
    </source>
</evidence>
<dbReference type="GO" id="GO:0000930">
    <property type="term" value="C:gamma-tubulin complex"/>
    <property type="evidence" value="ECO:0007669"/>
    <property type="project" value="TreeGrafter"/>
</dbReference>
<dbReference type="GO" id="GO:0005816">
    <property type="term" value="C:spindle pole body"/>
    <property type="evidence" value="ECO:0007669"/>
    <property type="project" value="UniProtKB-ARBA"/>
</dbReference>
<dbReference type="GO" id="GO:0031122">
    <property type="term" value="P:cytoplasmic microtubule organization"/>
    <property type="evidence" value="ECO:0007669"/>
    <property type="project" value="TreeGrafter"/>
</dbReference>
<evidence type="ECO:0000259" key="7">
    <source>
        <dbReference type="Pfam" id="PF04130"/>
    </source>
</evidence>
<dbReference type="PANTHER" id="PTHR19302">
    <property type="entry name" value="GAMMA TUBULIN COMPLEX PROTEIN"/>
    <property type="match status" value="1"/>
</dbReference>
<evidence type="ECO:0000313" key="10">
    <source>
        <dbReference type="EMBL" id="KAK3945174.1"/>
    </source>
</evidence>
<accession>A0AAN6NG54</accession>
<dbReference type="InterPro" id="IPR041470">
    <property type="entry name" value="GCP_N"/>
</dbReference>
<dbReference type="CDD" id="cd22572">
    <property type="entry name" value="GCP5_NTD"/>
    <property type="match status" value="1"/>
</dbReference>
<dbReference type="Gene3D" id="1.20.120.1900">
    <property type="entry name" value="Gamma-tubulin complex, C-terminal domain"/>
    <property type="match status" value="1"/>
</dbReference>
<dbReference type="Proteomes" id="UP001303473">
    <property type="component" value="Unassembled WGS sequence"/>
</dbReference>
<evidence type="ECO:0000259" key="9">
    <source>
        <dbReference type="Pfam" id="PF17681"/>
    </source>
</evidence>
<dbReference type="PANTHER" id="PTHR19302:SF33">
    <property type="entry name" value="GAMMA-TUBULIN COMPLEX COMPONENT 5"/>
    <property type="match status" value="1"/>
</dbReference>
<feature type="domain" description="Gamma tubulin complex component protein N-terminal" evidence="9">
    <location>
        <begin position="233"/>
        <end position="540"/>
    </location>
</feature>
<dbReference type="Pfam" id="PF17681">
    <property type="entry name" value="GCP_N_terminal"/>
    <property type="match status" value="1"/>
</dbReference>
<evidence type="ECO:0000259" key="8">
    <source>
        <dbReference type="Pfam" id="PF14609"/>
    </source>
</evidence>
<proteinExistence type="inferred from homology"/>
<dbReference type="GO" id="GO:0000278">
    <property type="term" value="P:mitotic cell cycle"/>
    <property type="evidence" value="ECO:0007669"/>
    <property type="project" value="TreeGrafter"/>
</dbReference>
<evidence type="ECO:0000256" key="2">
    <source>
        <dbReference type="ARBA" id="ARBA00022490"/>
    </source>
</evidence>
<protein>
    <recommendedName>
        <fullName evidence="5">Spindle pole body component</fullName>
    </recommendedName>
</protein>
<keyword evidence="4 5" id="KW-0206">Cytoskeleton</keyword>
<dbReference type="GO" id="GO:0000922">
    <property type="term" value="C:spindle pole"/>
    <property type="evidence" value="ECO:0007669"/>
    <property type="project" value="InterPro"/>
</dbReference>
<keyword evidence="2 5" id="KW-0963">Cytoplasm</keyword>